<protein>
    <submittedName>
        <fullName evidence="1">Uncharacterized protein</fullName>
    </submittedName>
</protein>
<evidence type="ECO:0000313" key="1">
    <source>
        <dbReference type="EMBL" id="MPM14912.1"/>
    </source>
</evidence>
<dbReference type="EMBL" id="VSSQ01002357">
    <property type="protein sequence ID" value="MPM14912.1"/>
    <property type="molecule type" value="Genomic_DNA"/>
</dbReference>
<organism evidence="1">
    <name type="scientific">bioreactor metagenome</name>
    <dbReference type="NCBI Taxonomy" id="1076179"/>
    <lineage>
        <taxon>unclassified sequences</taxon>
        <taxon>metagenomes</taxon>
        <taxon>ecological metagenomes</taxon>
    </lineage>
</organism>
<dbReference type="AlphaFoldDB" id="A0A644XFC7"/>
<reference evidence="1" key="1">
    <citation type="submission" date="2019-08" db="EMBL/GenBank/DDBJ databases">
        <authorList>
            <person name="Kucharzyk K."/>
            <person name="Murdoch R.W."/>
            <person name="Higgins S."/>
            <person name="Loffler F."/>
        </authorList>
    </citation>
    <scope>NUCLEOTIDE SEQUENCE</scope>
</reference>
<name>A0A644XFC7_9ZZZZ</name>
<proteinExistence type="predicted"/>
<accession>A0A644XFC7</accession>
<comment type="caution">
    <text evidence="1">The sequence shown here is derived from an EMBL/GenBank/DDBJ whole genome shotgun (WGS) entry which is preliminary data.</text>
</comment>
<sequence>MLADQGSVVFDGGLDVGDGSGFYSSEADGGHCLLGHGAVQIGNRNHVLVFKRLGIIQNVFHVLDPLVGDICGSEQLHHLVLGVLDEFACDNLDERGAVPFAVGRLAEPGVVHQVVSAQDLHQRIVIPVVLQDAEKNPLAIRALVGVDDGGDCIFSRFGVLVAILGGNHQRAVVPDGLGKQGNHDLAALAGFGLLVERRADSTA</sequence>
<gene>
    <name evidence="1" type="ORF">SDC9_61276</name>
</gene>